<evidence type="ECO:0000256" key="8">
    <source>
        <dbReference type="ARBA" id="ARBA00023136"/>
    </source>
</evidence>
<dbReference type="GO" id="GO:0005886">
    <property type="term" value="C:plasma membrane"/>
    <property type="evidence" value="ECO:0007669"/>
    <property type="project" value="UniProtKB-SubCell"/>
</dbReference>
<keyword evidence="9" id="KW-1015">Disulfide bond</keyword>
<evidence type="ECO:0000256" key="3">
    <source>
        <dbReference type="ARBA" id="ARBA00022475"/>
    </source>
</evidence>
<organism evidence="11 12">
    <name type="scientific">Anopheles dirus</name>
    <dbReference type="NCBI Taxonomy" id="7168"/>
    <lineage>
        <taxon>Eukaryota</taxon>
        <taxon>Metazoa</taxon>
        <taxon>Ecdysozoa</taxon>
        <taxon>Arthropoda</taxon>
        <taxon>Hexapoda</taxon>
        <taxon>Insecta</taxon>
        <taxon>Pterygota</taxon>
        <taxon>Neoptera</taxon>
        <taxon>Endopterygota</taxon>
        <taxon>Diptera</taxon>
        <taxon>Nematocera</taxon>
        <taxon>Culicoidea</taxon>
        <taxon>Culicidae</taxon>
        <taxon>Anophelinae</taxon>
        <taxon>Anopheles</taxon>
    </lineage>
</organism>
<dbReference type="EnsemblMetazoa" id="ADIR007846-RA">
    <property type="protein sequence ID" value="ADIR007846-PA"/>
    <property type="gene ID" value="ADIR007846"/>
</dbReference>
<keyword evidence="12" id="KW-1185">Reference proteome</keyword>
<evidence type="ECO:0000313" key="11">
    <source>
        <dbReference type="EnsemblMetazoa" id="ADIR007846-PA"/>
    </source>
</evidence>
<keyword evidence="10" id="KW-0407">Ion channel</keyword>
<sequence>MDWNELSNLEINTFFGTRNLQVLSMVNNRLEKIMDGTFRWTQSLEYLNVARNALTHIDISMIPSLKHANVSFNQLRKLTIPSEIEILDASHNHILTVPNGTNTYLTKLNLSFNGITGTAWLHQFPLLKELDLSYNELEAITFRDLRTIHNIEKLLLSNNRLMVLNLREPIQSLRVLDVSHNGLVHVENNQKQFETLKQLYLNHNSLVTLRIGRNNTLEKLMLSNNDWDCNNIRSVILRRRAARGCCNVPMIAAALLVHLQTL</sequence>
<dbReference type="InterPro" id="IPR032675">
    <property type="entry name" value="LRR_dom_sf"/>
</dbReference>
<evidence type="ECO:0000256" key="2">
    <source>
        <dbReference type="ARBA" id="ARBA00022448"/>
    </source>
</evidence>
<evidence type="ECO:0000256" key="1">
    <source>
        <dbReference type="ARBA" id="ARBA00004162"/>
    </source>
</evidence>
<dbReference type="Proteomes" id="UP000075884">
    <property type="component" value="Unassembled WGS sequence"/>
</dbReference>
<evidence type="ECO:0000256" key="9">
    <source>
        <dbReference type="ARBA" id="ARBA00023157"/>
    </source>
</evidence>
<keyword evidence="3" id="KW-1003">Cell membrane</keyword>
<dbReference type="VEuPathDB" id="VectorBase:ADIR007846"/>
<evidence type="ECO:0000256" key="7">
    <source>
        <dbReference type="ARBA" id="ARBA00023065"/>
    </source>
</evidence>
<keyword evidence="5" id="KW-0732">Signal</keyword>
<dbReference type="Gene3D" id="3.80.10.10">
    <property type="entry name" value="Ribonuclease Inhibitor"/>
    <property type="match status" value="1"/>
</dbReference>
<dbReference type="AlphaFoldDB" id="A0A182NJM2"/>
<reference evidence="12" key="1">
    <citation type="submission" date="2013-03" db="EMBL/GenBank/DDBJ databases">
        <title>The Genome Sequence of Anopheles dirus WRAIR2.</title>
        <authorList>
            <consortium name="The Broad Institute Genomics Platform"/>
            <person name="Neafsey D.E."/>
            <person name="Walton C."/>
            <person name="Walker B."/>
            <person name="Young S.K."/>
            <person name="Zeng Q."/>
            <person name="Gargeya S."/>
            <person name="Fitzgerald M."/>
            <person name="Haas B."/>
            <person name="Abouelleil A."/>
            <person name="Allen A.W."/>
            <person name="Alvarado L."/>
            <person name="Arachchi H.M."/>
            <person name="Berlin A.M."/>
            <person name="Chapman S.B."/>
            <person name="Gainer-Dewar J."/>
            <person name="Goldberg J."/>
            <person name="Griggs A."/>
            <person name="Gujja S."/>
            <person name="Hansen M."/>
            <person name="Howarth C."/>
            <person name="Imamovic A."/>
            <person name="Ireland A."/>
            <person name="Larimer J."/>
            <person name="McCowan C."/>
            <person name="Murphy C."/>
            <person name="Pearson M."/>
            <person name="Poon T.W."/>
            <person name="Priest M."/>
            <person name="Roberts A."/>
            <person name="Saif S."/>
            <person name="Shea T."/>
            <person name="Sisk P."/>
            <person name="Sykes S."/>
            <person name="Wortman J."/>
            <person name="Nusbaum C."/>
            <person name="Birren B."/>
        </authorList>
    </citation>
    <scope>NUCLEOTIDE SEQUENCE [LARGE SCALE GENOMIC DNA]</scope>
    <source>
        <strain evidence="12">WRAIR2</strain>
    </source>
</reference>
<keyword evidence="2" id="KW-0813">Transport</keyword>
<dbReference type="SUPFAM" id="SSF52058">
    <property type="entry name" value="L domain-like"/>
    <property type="match status" value="1"/>
</dbReference>
<keyword evidence="4" id="KW-0812">Transmembrane</keyword>
<dbReference type="PANTHER" id="PTHR46473:SF10">
    <property type="entry name" value="LD45603P-RELATED"/>
    <property type="match status" value="1"/>
</dbReference>
<evidence type="ECO:0000256" key="4">
    <source>
        <dbReference type="ARBA" id="ARBA00022692"/>
    </source>
</evidence>
<name>A0A182NJM2_9DIPT</name>
<keyword evidence="7" id="KW-0406">Ion transport</keyword>
<proteinExistence type="predicted"/>
<evidence type="ECO:0000313" key="12">
    <source>
        <dbReference type="Proteomes" id="UP000075884"/>
    </source>
</evidence>
<protein>
    <recommendedName>
        <fullName evidence="13">Leucine rich immune protein (Coil-less)</fullName>
    </recommendedName>
</protein>
<evidence type="ECO:0000256" key="6">
    <source>
        <dbReference type="ARBA" id="ARBA00022989"/>
    </source>
</evidence>
<keyword evidence="6" id="KW-1133">Transmembrane helix</keyword>
<dbReference type="PRINTS" id="PR00019">
    <property type="entry name" value="LEURICHRPT"/>
</dbReference>
<keyword evidence="8" id="KW-0472">Membrane</keyword>
<dbReference type="STRING" id="7168.A0A182NJM2"/>
<dbReference type="PANTHER" id="PTHR46473">
    <property type="entry name" value="GH08155P"/>
    <property type="match status" value="1"/>
</dbReference>
<comment type="subcellular location">
    <subcellularLocation>
        <location evidence="1">Cell membrane</location>
        <topology evidence="1">Single-pass membrane protein</topology>
    </subcellularLocation>
</comment>
<reference evidence="11" key="2">
    <citation type="submission" date="2020-05" db="UniProtKB">
        <authorList>
            <consortium name="EnsemblMetazoa"/>
        </authorList>
    </citation>
    <scope>IDENTIFICATION</scope>
    <source>
        <strain evidence="11">WRAIR2</strain>
    </source>
</reference>
<evidence type="ECO:0000256" key="5">
    <source>
        <dbReference type="ARBA" id="ARBA00022729"/>
    </source>
</evidence>
<dbReference type="GO" id="GO:0034220">
    <property type="term" value="P:monoatomic ion transmembrane transport"/>
    <property type="evidence" value="ECO:0007669"/>
    <property type="project" value="UniProtKB-KW"/>
</dbReference>
<evidence type="ECO:0000256" key="10">
    <source>
        <dbReference type="ARBA" id="ARBA00023303"/>
    </source>
</evidence>
<dbReference type="Pfam" id="PF13855">
    <property type="entry name" value="LRR_8"/>
    <property type="match status" value="2"/>
</dbReference>
<dbReference type="InterPro" id="IPR051432">
    <property type="entry name" value="KCNMA1_auxiliary"/>
</dbReference>
<dbReference type="InterPro" id="IPR001611">
    <property type="entry name" value="Leu-rich_rpt"/>
</dbReference>
<accession>A0A182NJM2</accession>
<evidence type="ECO:0008006" key="13">
    <source>
        <dbReference type="Google" id="ProtNLM"/>
    </source>
</evidence>